<organism evidence="3 4">
    <name type="scientific">Elsinoe batatas</name>
    <dbReference type="NCBI Taxonomy" id="2601811"/>
    <lineage>
        <taxon>Eukaryota</taxon>
        <taxon>Fungi</taxon>
        <taxon>Dikarya</taxon>
        <taxon>Ascomycota</taxon>
        <taxon>Pezizomycotina</taxon>
        <taxon>Dothideomycetes</taxon>
        <taxon>Dothideomycetidae</taxon>
        <taxon>Myriangiales</taxon>
        <taxon>Elsinoaceae</taxon>
        <taxon>Elsinoe</taxon>
    </lineage>
</organism>
<evidence type="ECO:0000313" key="3">
    <source>
        <dbReference type="EMBL" id="KAG8629985.1"/>
    </source>
</evidence>
<dbReference type="Proteomes" id="UP000809789">
    <property type="component" value="Unassembled WGS sequence"/>
</dbReference>
<dbReference type="EMBL" id="JAESVG020000002">
    <property type="protein sequence ID" value="KAG8629985.1"/>
    <property type="molecule type" value="Genomic_DNA"/>
</dbReference>
<evidence type="ECO:0000256" key="1">
    <source>
        <dbReference type="SAM" id="MobiDB-lite"/>
    </source>
</evidence>
<gene>
    <name evidence="3" type="ORF">KVT40_001604</name>
</gene>
<feature type="signal peptide" evidence="2">
    <location>
        <begin position="1"/>
        <end position="18"/>
    </location>
</feature>
<dbReference type="AlphaFoldDB" id="A0A8K0PF70"/>
<feature type="compositionally biased region" description="Basic and acidic residues" evidence="1">
    <location>
        <begin position="347"/>
        <end position="357"/>
    </location>
</feature>
<evidence type="ECO:0000313" key="4">
    <source>
        <dbReference type="Proteomes" id="UP000809789"/>
    </source>
</evidence>
<keyword evidence="2" id="KW-0732">Signal</keyword>
<reference evidence="3" key="1">
    <citation type="submission" date="2021-07" db="EMBL/GenBank/DDBJ databases">
        <title>Elsinoe batatas strain:CRI-CJ2 Genome sequencing and assembly.</title>
        <authorList>
            <person name="Huang L."/>
        </authorList>
    </citation>
    <scope>NUCLEOTIDE SEQUENCE</scope>
    <source>
        <strain evidence="3">CRI-CJ2</strain>
    </source>
</reference>
<comment type="caution">
    <text evidence="3">The sequence shown here is derived from an EMBL/GenBank/DDBJ whole genome shotgun (WGS) entry which is preliminary data.</text>
</comment>
<keyword evidence="4" id="KW-1185">Reference proteome</keyword>
<sequence>MHVSFLVATIAIASSVNSATHQGLVLDFGNSTHQIHFNNGSHLDRAPSIEDERPWAHGRNVTTNYLLAALFPYSAVTLEAVITPLRVIARAFLRREKSVHQSTDEYDLQISSVPTYADLTDQGWRAAVHGHVHLGSPMSDDWYGESKHLNSTIERLLVRATMNKTHHSYWRKYFYQLNEAERTTAVIRAYILRRAPVKGLGLRAIKFDESCFKIDLSDISEYDNSSIPLYGSTDREGGFNEDIIIPAEWIERHLDPYDSNTVAEVPYRVCPKDGNMNADEFLRRDKVPDVYSDIYLETDVDPNNSPDGHIDSQAGPLNTADSMHLPDPVSNGAPPSARQDTVDNEDADGKLDTEHDKVLRAPTYGDIDGYNISQLPRIYLIPPNGLTVISDVDDVLRVAEV</sequence>
<feature type="region of interest" description="Disordered" evidence="1">
    <location>
        <begin position="297"/>
        <end position="357"/>
    </location>
</feature>
<proteinExistence type="predicted"/>
<name>A0A8K0PF70_9PEZI</name>
<feature type="chain" id="PRO_5035447024" evidence="2">
    <location>
        <begin position="19"/>
        <end position="401"/>
    </location>
</feature>
<accession>A0A8K0PF70</accession>
<evidence type="ECO:0000256" key="2">
    <source>
        <dbReference type="SAM" id="SignalP"/>
    </source>
</evidence>
<protein>
    <submittedName>
        <fullName evidence="3">Uncharacterized protein</fullName>
    </submittedName>
</protein>